<evidence type="ECO:0000313" key="1">
    <source>
        <dbReference type="EMBL" id="TKS00969.1"/>
    </source>
</evidence>
<dbReference type="AlphaFoldDB" id="A0A4U5PUY4"/>
<sequence>MRNNMSVCFTFSRKLLATEKGSFEVERNLFGPFNLGGAGRSCGFSVGASEGFCGGARASSGEIVGVEAEVEEYVVVLVVGLMVGSEVVKVVGLMVELEVHEEWKDLGDDGGPGDGASGVFKLQ</sequence>
<accession>A0A4U5PUY4</accession>
<name>A0A4U5PUY4_POPAL</name>
<comment type="caution">
    <text evidence="1">The sequence shown here is derived from an EMBL/GenBank/DDBJ whole genome shotgun (WGS) entry which is preliminary data.</text>
</comment>
<reference evidence="1" key="1">
    <citation type="submission" date="2018-10" db="EMBL/GenBank/DDBJ databases">
        <title>Population genomic analysis revealed the cold adaptation of white poplar.</title>
        <authorList>
            <person name="Liu Y.-J."/>
        </authorList>
    </citation>
    <scope>NUCLEOTIDE SEQUENCE [LARGE SCALE GENOMIC DNA]</scope>
    <source>
        <strain evidence="1">PAL-ZL1</strain>
    </source>
</reference>
<protein>
    <submittedName>
        <fullName evidence="1">Uncharacterized protein</fullName>
    </submittedName>
</protein>
<dbReference type="EMBL" id="RCHU01000576">
    <property type="protein sequence ID" value="TKS00969.1"/>
    <property type="molecule type" value="Genomic_DNA"/>
</dbReference>
<proteinExistence type="predicted"/>
<gene>
    <name evidence="1" type="ORF">D5086_0000177920</name>
</gene>
<organism evidence="1">
    <name type="scientific">Populus alba</name>
    <name type="common">White poplar</name>
    <dbReference type="NCBI Taxonomy" id="43335"/>
    <lineage>
        <taxon>Eukaryota</taxon>
        <taxon>Viridiplantae</taxon>
        <taxon>Streptophyta</taxon>
        <taxon>Embryophyta</taxon>
        <taxon>Tracheophyta</taxon>
        <taxon>Spermatophyta</taxon>
        <taxon>Magnoliopsida</taxon>
        <taxon>eudicotyledons</taxon>
        <taxon>Gunneridae</taxon>
        <taxon>Pentapetalae</taxon>
        <taxon>rosids</taxon>
        <taxon>fabids</taxon>
        <taxon>Malpighiales</taxon>
        <taxon>Salicaceae</taxon>
        <taxon>Saliceae</taxon>
        <taxon>Populus</taxon>
    </lineage>
</organism>